<proteinExistence type="inferred from homology"/>
<dbReference type="NCBIfam" id="NF041800">
    <property type="entry name" value="Hsp20"/>
    <property type="match status" value="1"/>
</dbReference>
<comment type="caution">
    <text evidence="4">The sequence shown here is derived from an EMBL/GenBank/DDBJ whole genome shotgun (WGS) entry which is preliminary data.</text>
</comment>
<sequence>MTERKGGAGFGLGDLFKGIGDLIELLKEMEAEGKTETTRTGELRGKGRLKDLRGVYGFNVKVGLGGEPTVETFGNIKKGEAGAVVEEVREPLVDVFDENEAIRVIAEMPGVDTGDVRVELKDDILTISAEGKDRKYSKEILLPAKGKQESLKTSYRNGILEVTVAKAGKSA</sequence>
<comment type="similarity">
    <text evidence="1 2">Belongs to the small heat shock protein (HSP20) family.</text>
</comment>
<dbReference type="PROSITE" id="PS01031">
    <property type="entry name" value="SHSP"/>
    <property type="match status" value="1"/>
</dbReference>
<reference evidence="4 5" key="1">
    <citation type="submission" date="2017-09" db="EMBL/GenBank/DDBJ databases">
        <title>Bloom of a denitrifying methanotroph, Candidatus Methylomirabilis limnetica, in a deep stratified lake.</title>
        <authorList>
            <person name="Graf J.S."/>
            <person name="Marchant H.K."/>
            <person name="Tienken D."/>
            <person name="Hach P.F."/>
            <person name="Brand A."/>
            <person name="Schubert C.J."/>
            <person name="Kuypers M.M."/>
            <person name="Milucka J."/>
        </authorList>
    </citation>
    <scope>NUCLEOTIDE SEQUENCE [LARGE SCALE GENOMIC DNA]</scope>
    <source>
        <strain evidence="4 5">Zug</strain>
    </source>
</reference>
<dbReference type="Pfam" id="PF00011">
    <property type="entry name" value="HSP20"/>
    <property type="match status" value="1"/>
</dbReference>
<gene>
    <name evidence="4" type="ORF">CLG94_06260</name>
</gene>
<accession>A0A2T4TYQ3</accession>
<feature type="domain" description="SHSP" evidence="3">
    <location>
        <begin position="83"/>
        <end position="171"/>
    </location>
</feature>
<evidence type="ECO:0000313" key="5">
    <source>
        <dbReference type="Proteomes" id="UP000241436"/>
    </source>
</evidence>
<dbReference type="SUPFAM" id="SSF49764">
    <property type="entry name" value="HSP20-like chaperones"/>
    <property type="match status" value="1"/>
</dbReference>
<dbReference type="Proteomes" id="UP000241436">
    <property type="component" value="Unassembled WGS sequence"/>
</dbReference>
<dbReference type="EMBL" id="NVQC01000017">
    <property type="protein sequence ID" value="PTL36255.1"/>
    <property type="molecule type" value="Genomic_DNA"/>
</dbReference>
<evidence type="ECO:0000256" key="1">
    <source>
        <dbReference type="PROSITE-ProRule" id="PRU00285"/>
    </source>
</evidence>
<dbReference type="InterPro" id="IPR008978">
    <property type="entry name" value="HSP20-like_chaperone"/>
</dbReference>
<protein>
    <submittedName>
        <fullName evidence="4">Heat-shock protein Hsp20</fullName>
    </submittedName>
</protein>
<dbReference type="RefSeq" id="WP_107562001.1">
    <property type="nucleotide sequence ID" value="NZ_NVQC01000017.1"/>
</dbReference>
<dbReference type="CDD" id="cd06464">
    <property type="entry name" value="ACD_sHsps-like"/>
    <property type="match status" value="1"/>
</dbReference>
<evidence type="ECO:0000313" key="4">
    <source>
        <dbReference type="EMBL" id="PTL36255.1"/>
    </source>
</evidence>
<evidence type="ECO:0000256" key="2">
    <source>
        <dbReference type="RuleBase" id="RU003616"/>
    </source>
</evidence>
<keyword evidence="5" id="KW-1185">Reference proteome</keyword>
<dbReference type="AlphaFoldDB" id="A0A2T4TYQ3"/>
<reference evidence="5" key="2">
    <citation type="journal article" date="2018" name="Environ. Microbiol.">
        <title>Bloom of a denitrifying methanotroph, 'Candidatus Methylomirabilis limnetica', in a deep stratified lake.</title>
        <authorList>
            <person name="Graf J.S."/>
            <person name="Mayr M.J."/>
            <person name="Marchant H.K."/>
            <person name="Tienken D."/>
            <person name="Hach P.F."/>
            <person name="Brand A."/>
            <person name="Schubert C.J."/>
            <person name="Kuypers M.M."/>
            <person name="Milucka J."/>
        </authorList>
    </citation>
    <scope>NUCLEOTIDE SEQUENCE [LARGE SCALE GENOMIC DNA]</scope>
    <source>
        <strain evidence="5">Zug</strain>
    </source>
</reference>
<dbReference type="OrthoDB" id="1806521at2"/>
<evidence type="ECO:0000259" key="3">
    <source>
        <dbReference type="PROSITE" id="PS01031"/>
    </source>
</evidence>
<dbReference type="InterPro" id="IPR002068">
    <property type="entry name" value="A-crystallin/Hsp20_dom"/>
</dbReference>
<organism evidence="4 5">
    <name type="scientific">Candidatus Methylomirabilis limnetica</name>
    <dbReference type="NCBI Taxonomy" id="2033718"/>
    <lineage>
        <taxon>Bacteria</taxon>
        <taxon>Candidatus Methylomirabilota</taxon>
        <taxon>Candidatus Methylomirabilia</taxon>
        <taxon>Candidatus Methylomirabilales</taxon>
        <taxon>Candidatus Methylomirabilaceae</taxon>
        <taxon>Candidatus Methylomirabilis</taxon>
    </lineage>
</organism>
<name>A0A2T4TYQ3_9BACT</name>
<dbReference type="Gene3D" id="2.60.40.790">
    <property type="match status" value="1"/>
</dbReference>